<evidence type="ECO:0000313" key="2">
    <source>
        <dbReference type="EMBL" id="MBB5626913.1"/>
    </source>
</evidence>
<dbReference type="InterPro" id="IPR029068">
    <property type="entry name" value="Glyas_Bleomycin-R_OHBP_Dase"/>
</dbReference>
<keyword evidence="3" id="KW-1185">Reference proteome</keyword>
<dbReference type="PANTHER" id="PTHR21366">
    <property type="entry name" value="GLYOXALASE FAMILY PROTEIN"/>
    <property type="match status" value="1"/>
</dbReference>
<reference evidence="2 3" key="1">
    <citation type="submission" date="2020-08" db="EMBL/GenBank/DDBJ databases">
        <title>Sequencing the genomes of 1000 actinobacteria strains.</title>
        <authorList>
            <person name="Klenk H.-P."/>
        </authorList>
    </citation>
    <scope>NUCLEOTIDE SEQUENCE [LARGE SCALE GENOMIC DNA]</scope>
    <source>
        <strain evidence="2 3">DSM 45790</strain>
    </source>
</reference>
<proteinExistence type="predicted"/>
<comment type="caution">
    <text evidence="2">The sequence shown here is derived from an EMBL/GenBank/DDBJ whole genome shotgun (WGS) entry which is preliminary data.</text>
</comment>
<accession>A0A7W8Z3R0</accession>
<protein>
    <submittedName>
        <fullName evidence="2">Glyoxylase I family protein</fullName>
    </submittedName>
</protein>
<sequence length="145" mass="16207">MPDSPRWSHVGLNCRDQKATEEFYTRYFGFRRARVAEADGTRVIFLRRGEALLELFPTTAAPAPEPTDDGPAAPGVARHLAFQVDDVDAFLNEAGDDAHITLGPLRFDEYIPGWKTVWVRDPDGVIIEISQGYVDQTPEELANYA</sequence>
<dbReference type="InterPro" id="IPR004360">
    <property type="entry name" value="Glyas_Fos-R_dOase_dom"/>
</dbReference>
<organism evidence="2 3">
    <name type="scientific">Sphaerisporangium krabiense</name>
    <dbReference type="NCBI Taxonomy" id="763782"/>
    <lineage>
        <taxon>Bacteria</taxon>
        <taxon>Bacillati</taxon>
        <taxon>Actinomycetota</taxon>
        <taxon>Actinomycetes</taxon>
        <taxon>Streptosporangiales</taxon>
        <taxon>Streptosporangiaceae</taxon>
        <taxon>Sphaerisporangium</taxon>
    </lineage>
</organism>
<dbReference type="EMBL" id="JACHBR010000001">
    <property type="protein sequence ID" value="MBB5626913.1"/>
    <property type="molecule type" value="Genomic_DNA"/>
</dbReference>
<dbReference type="PROSITE" id="PS51819">
    <property type="entry name" value="VOC"/>
    <property type="match status" value="1"/>
</dbReference>
<evidence type="ECO:0000313" key="3">
    <source>
        <dbReference type="Proteomes" id="UP000588112"/>
    </source>
</evidence>
<dbReference type="PANTHER" id="PTHR21366:SF14">
    <property type="entry name" value="GLYOXALASE DOMAIN-CONTAINING PROTEIN 5"/>
    <property type="match status" value="1"/>
</dbReference>
<name>A0A7W8Z3R0_9ACTN</name>
<evidence type="ECO:0000259" key="1">
    <source>
        <dbReference type="PROSITE" id="PS51819"/>
    </source>
</evidence>
<dbReference type="RefSeq" id="WP_184611195.1">
    <property type="nucleotide sequence ID" value="NZ_BOOS01000069.1"/>
</dbReference>
<dbReference type="AlphaFoldDB" id="A0A7W8Z3R0"/>
<feature type="domain" description="VOC" evidence="1">
    <location>
        <begin position="6"/>
        <end position="132"/>
    </location>
</feature>
<dbReference type="InterPro" id="IPR050383">
    <property type="entry name" value="GlyoxalaseI/FosfomycinResist"/>
</dbReference>
<dbReference type="SUPFAM" id="SSF54593">
    <property type="entry name" value="Glyoxalase/Bleomycin resistance protein/Dihydroxybiphenyl dioxygenase"/>
    <property type="match status" value="1"/>
</dbReference>
<dbReference type="Proteomes" id="UP000588112">
    <property type="component" value="Unassembled WGS sequence"/>
</dbReference>
<dbReference type="InterPro" id="IPR037523">
    <property type="entry name" value="VOC_core"/>
</dbReference>
<dbReference type="Pfam" id="PF00903">
    <property type="entry name" value="Glyoxalase"/>
    <property type="match status" value="1"/>
</dbReference>
<gene>
    <name evidence="2" type="ORF">BJ981_002612</name>
</gene>
<dbReference type="Gene3D" id="3.10.180.10">
    <property type="entry name" value="2,3-Dihydroxybiphenyl 1,2-Dioxygenase, domain 1"/>
    <property type="match status" value="1"/>
</dbReference>